<dbReference type="Gene3D" id="1.10.1300.10">
    <property type="entry name" value="3'5'-cyclic nucleotide phosphodiesterase, catalytic domain"/>
    <property type="match status" value="1"/>
</dbReference>
<evidence type="ECO:0000256" key="4">
    <source>
        <dbReference type="PIRSR" id="PIRSR623088-2"/>
    </source>
</evidence>
<name>A0A067P857_PLEO1</name>
<dbReference type="EC" id="3.1.4.-" evidence="6"/>
<dbReference type="Proteomes" id="UP000027073">
    <property type="component" value="Unassembled WGS sequence"/>
</dbReference>
<feature type="compositionally biased region" description="Polar residues" evidence="7">
    <location>
        <begin position="482"/>
        <end position="515"/>
    </location>
</feature>
<keyword evidence="2 6" id="KW-0378">Hydrolase</keyword>
<evidence type="ECO:0000256" key="5">
    <source>
        <dbReference type="PIRSR" id="PIRSR623088-3"/>
    </source>
</evidence>
<dbReference type="GO" id="GO:0046872">
    <property type="term" value="F:metal ion binding"/>
    <property type="evidence" value="ECO:0007669"/>
    <property type="project" value="UniProtKB-KW"/>
</dbReference>
<dbReference type="HOGENOM" id="CLU_013818_0_0_1"/>
<keyword evidence="1 5" id="KW-0479">Metal-binding</keyword>
<comment type="cofactor">
    <cofactor evidence="6">
        <name>a divalent metal cation</name>
        <dbReference type="ChEBI" id="CHEBI:60240"/>
    </cofactor>
    <text evidence="6">Binds 2 divalent metal cations per subunit. Site 1 may preferentially bind zinc ions, while site 2 has a preference for magnesium and/or manganese ions.</text>
</comment>
<evidence type="ECO:0000313" key="9">
    <source>
        <dbReference type="EMBL" id="KDQ32096.1"/>
    </source>
</evidence>
<protein>
    <recommendedName>
        <fullName evidence="6">Phosphodiesterase</fullName>
        <ecNumber evidence="6">3.1.4.-</ecNumber>
    </recommendedName>
</protein>
<feature type="binding site" evidence="5">
    <location>
        <position position="158"/>
    </location>
    <ligand>
        <name>Zn(2+)</name>
        <dbReference type="ChEBI" id="CHEBI:29105"/>
        <label>1</label>
    </ligand>
</feature>
<feature type="binding site" evidence="5">
    <location>
        <position position="220"/>
    </location>
    <ligand>
        <name>Zn(2+)</name>
        <dbReference type="ChEBI" id="CHEBI:29105"/>
        <label>1</label>
    </ligand>
</feature>
<dbReference type="SUPFAM" id="SSF109604">
    <property type="entry name" value="HD-domain/PDEase-like"/>
    <property type="match status" value="1"/>
</dbReference>
<evidence type="ECO:0000256" key="7">
    <source>
        <dbReference type="SAM" id="MobiDB-lite"/>
    </source>
</evidence>
<dbReference type="STRING" id="1137138.A0A067P857"/>
<feature type="domain" description="PDEase" evidence="8">
    <location>
        <begin position="69"/>
        <end position="422"/>
    </location>
</feature>
<dbReference type="InParanoid" id="A0A067P857"/>
<dbReference type="InterPro" id="IPR036971">
    <property type="entry name" value="PDEase_catalytic_dom_sf"/>
</dbReference>
<feature type="active site" description="Proton donor" evidence="3">
    <location>
        <position position="154"/>
    </location>
</feature>
<comment type="similarity">
    <text evidence="6">Belongs to the cyclic nucleotide phosphodiesterase family.</text>
</comment>
<organism evidence="9 10">
    <name type="scientific">Pleurotus ostreatus (strain PC15)</name>
    <name type="common">Oyster mushroom</name>
    <dbReference type="NCBI Taxonomy" id="1137138"/>
    <lineage>
        <taxon>Eukaryota</taxon>
        <taxon>Fungi</taxon>
        <taxon>Dikarya</taxon>
        <taxon>Basidiomycota</taxon>
        <taxon>Agaricomycotina</taxon>
        <taxon>Agaricomycetes</taxon>
        <taxon>Agaricomycetidae</taxon>
        <taxon>Agaricales</taxon>
        <taxon>Pleurotineae</taxon>
        <taxon>Pleurotaceae</taxon>
        <taxon>Pleurotus</taxon>
    </lineage>
</organism>
<reference evidence="10" key="1">
    <citation type="journal article" date="2014" name="Proc. Natl. Acad. Sci. U.S.A.">
        <title>Extensive sampling of basidiomycete genomes demonstrates inadequacy of the white-rot/brown-rot paradigm for wood decay fungi.</title>
        <authorList>
            <person name="Riley R."/>
            <person name="Salamov A.A."/>
            <person name="Brown D.W."/>
            <person name="Nagy L.G."/>
            <person name="Floudas D."/>
            <person name="Held B.W."/>
            <person name="Levasseur A."/>
            <person name="Lombard V."/>
            <person name="Morin E."/>
            <person name="Otillar R."/>
            <person name="Lindquist E.A."/>
            <person name="Sun H."/>
            <person name="LaButti K.M."/>
            <person name="Schmutz J."/>
            <person name="Jabbour D."/>
            <person name="Luo H."/>
            <person name="Baker S.E."/>
            <person name="Pisabarro A.G."/>
            <person name="Walton J.D."/>
            <person name="Blanchette R.A."/>
            <person name="Henrissat B."/>
            <person name="Martin F."/>
            <person name="Cullen D."/>
            <person name="Hibbett D.S."/>
            <person name="Grigoriev I.V."/>
        </authorList>
    </citation>
    <scope>NUCLEOTIDE SEQUENCE [LARGE SCALE GENOMIC DNA]</scope>
    <source>
        <strain evidence="10">PC15</strain>
    </source>
</reference>
<feature type="binding site" evidence="4">
    <location>
        <position position="220"/>
    </location>
    <ligand>
        <name>AMP</name>
        <dbReference type="ChEBI" id="CHEBI:456215"/>
    </ligand>
</feature>
<feature type="binding site" evidence="5">
    <location>
        <position position="220"/>
    </location>
    <ligand>
        <name>Zn(2+)</name>
        <dbReference type="ChEBI" id="CHEBI:29105"/>
        <label>2</label>
    </ligand>
</feature>
<dbReference type="SMART" id="SM00471">
    <property type="entry name" value="HDc"/>
    <property type="match status" value="1"/>
</dbReference>
<feature type="binding site" evidence="4">
    <location>
        <begin position="154"/>
        <end position="158"/>
    </location>
    <ligand>
        <name>AMP</name>
        <dbReference type="ChEBI" id="CHEBI:456215"/>
    </ligand>
</feature>
<evidence type="ECO:0000259" key="8">
    <source>
        <dbReference type="PROSITE" id="PS51845"/>
    </source>
</evidence>
<dbReference type="AlphaFoldDB" id="A0A067P857"/>
<dbReference type="PANTHER" id="PTHR11347">
    <property type="entry name" value="CYCLIC NUCLEOTIDE PHOSPHODIESTERASE"/>
    <property type="match status" value="1"/>
</dbReference>
<evidence type="ECO:0000313" key="10">
    <source>
        <dbReference type="Proteomes" id="UP000027073"/>
    </source>
</evidence>
<dbReference type="EMBL" id="KL198005">
    <property type="protein sequence ID" value="KDQ32096.1"/>
    <property type="molecule type" value="Genomic_DNA"/>
</dbReference>
<accession>A0A067P857</accession>
<feature type="binding site" evidence="4">
    <location>
        <position position="328"/>
    </location>
    <ligand>
        <name>AMP</name>
        <dbReference type="ChEBI" id="CHEBI:456215"/>
    </ligand>
</feature>
<evidence type="ECO:0000256" key="6">
    <source>
        <dbReference type="RuleBase" id="RU363067"/>
    </source>
</evidence>
<dbReference type="CDD" id="cd00077">
    <property type="entry name" value="HDc"/>
    <property type="match status" value="1"/>
</dbReference>
<feature type="binding site" evidence="4">
    <location>
        <position position="379"/>
    </location>
    <ligand>
        <name>AMP</name>
        <dbReference type="ChEBI" id="CHEBI:456215"/>
    </ligand>
</feature>
<dbReference type="PROSITE" id="PS51845">
    <property type="entry name" value="PDEASE_I_2"/>
    <property type="match status" value="1"/>
</dbReference>
<dbReference type="InterPro" id="IPR002073">
    <property type="entry name" value="PDEase_catalytic_dom"/>
</dbReference>
<feature type="binding site" evidence="5">
    <location>
        <position position="219"/>
    </location>
    <ligand>
        <name>Zn(2+)</name>
        <dbReference type="ChEBI" id="CHEBI:29105"/>
        <label>1</label>
    </ligand>
</feature>
<dbReference type="GO" id="GO:0007165">
    <property type="term" value="P:signal transduction"/>
    <property type="evidence" value="ECO:0007669"/>
    <property type="project" value="InterPro"/>
</dbReference>
<dbReference type="InterPro" id="IPR023174">
    <property type="entry name" value="PDEase_CS"/>
</dbReference>
<dbReference type="InterPro" id="IPR023088">
    <property type="entry name" value="PDEase"/>
</dbReference>
<sequence length="557" mass="62349">MPGLERMPGDFSEGIYGRRRSADLGGLLLATGNPGQGKGWLGYGQDDEYQSTRYAELLSEMFEQTSNAVNENDLDFVPTTITKTTRRRLIDALDDWHFEPHKLPDEEAIACTMIIFETLYRIQGMQETIAISLNQISSFVFHLRRIYRLENTYHNFQHALDVLQAVHCYLRSAGVVPPVSILNGDDRIWRPDKTWDSGPIVTSLGPLELFVVYIAAIGHDVGHPGFTNLFMKNARTPLSLVFDDKSALEQLHYQLLLRVMRHHGLGVLFDNTTHGNRAKKLLCETVLATDMGVHDDFMRRMEAMAAGEVGPICNRQTITCQALLKCADISNPSRPYDVSQHWASALAQEWLSQTILEKHYELPCTILPVASRLSEAKGQIFFITKFAKPLLDLTAKAIPEMRCYADQCQDNLNRWQARARDLENTQTPAIYPPHSPKLPRDFSNAFPLTLPTPVWTTYTNPNRSACSSSSSDSKHSDMVPSGPSSPTESVASSFLFSPQSDVSSTNNRPPSSCGSNAPLPYVSDTGAIFRAVSQVAKRKRKLCENRNSWSPNLPFPK</sequence>
<dbReference type="GO" id="GO:0004114">
    <property type="term" value="F:3',5'-cyclic-nucleotide phosphodiesterase activity"/>
    <property type="evidence" value="ECO:0007669"/>
    <property type="project" value="InterPro"/>
</dbReference>
<feature type="binding site" evidence="5">
    <location>
        <position position="328"/>
    </location>
    <ligand>
        <name>Zn(2+)</name>
        <dbReference type="ChEBI" id="CHEBI:29105"/>
        <label>1</label>
    </ligand>
</feature>
<evidence type="ECO:0000256" key="2">
    <source>
        <dbReference type="ARBA" id="ARBA00022801"/>
    </source>
</evidence>
<evidence type="ECO:0000256" key="1">
    <source>
        <dbReference type="ARBA" id="ARBA00022723"/>
    </source>
</evidence>
<dbReference type="PROSITE" id="PS00126">
    <property type="entry name" value="PDEASE_I_1"/>
    <property type="match status" value="1"/>
</dbReference>
<dbReference type="OrthoDB" id="546632at2759"/>
<dbReference type="VEuPathDB" id="FungiDB:PLEOSDRAFT_1062170"/>
<dbReference type="InterPro" id="IPR003607">
    <property type="entry name" value="HD/PDEase_dom"/>
</dbReference>
<dbReference type="PRINTS" id="PR00387">
    <property type="entry name" value="PDIESTERASE1"/>
</dbReference>
<feature type="region of interest" description="Disordered" evidence="7">
    <location>
        <begin position="461"/>
        <end position="521"/>
    </location>
</feature>
<gene>
    <name evidence="9" type="ORF">PLEOSDRAFT_1062170</name>
</gene>
<proteinExistence type="inferred from homology"/>
<evidence type="ECO:0000256" key="3">
    <source>
        <dbReference type="PIRSR" id="PIRSR623088-1"/>
    </source>
</evidence>
<dbReference type="Pfam" id="PF00233">
    <property type="entry name" value="PDEase_I"/>
    <property type="match status" value="1"/>
</dbReference>